<keyword evidence="3" id="KW-1185">Reference proteome</keyword>
<evidence type="ECO:0000313" key="3">
    <source>
        <dbReference type="Proteomes" id="UP000054995"/>
    </source>
</evidence>
<dbReference type="Proteomes" id="UP000054995">
    <property type="component" value="Unassembled WGS sequence"/>
</dbReference>
<organism evidence="2 3">
    <name type="scientific">Trichinella pseudospiralis</name>
    <name type="common">Parasitic roundworm</name>
    <dbReference type="NCBI Taxonomy" id="6337"/>
    <lineage>
        <taxon>Eukaryota</taxon>
        <taxon>Metazoa</taxon>
        <taxon>Ecdysozoa</taxon>
        <taxon>Nematoda</taxon>
        <taxon>Enoplea</taxon>
        <taxon>Dorylaimia</taxon>
        <taxon>Trichinellida</taxon>
        <taxon>Trichinellidae</taxon>
        <taxon>Trichinella</taxon>
    </lineage>
</organism>
<proteinExistence type="predicted"/>
<dbReference type="EMBL" id="JYDT01001346">
    <property type="protein sequence ID" value="KRY65101.1"/>
    <property type="molecule type" value="Genomic_DNA"/>
</dbReference>
<sequence>MEEAEEDGDPIGRPAVSTNPDPWELQRWEKICLTLKRLEAPGKGKA</sequence>
<name>A0A0V1DU79_TRIPS</name>
<accession>A0A0V1DU79</accession>
<evidence type="ECO:0000256" key="1">
    <source>
        <dbReference type="SAM" id="MobiDB-lite"/>
    </source>
</evidence>
<gene>
    <name evidence="2" type="ORF">T4D_6025</name>
</gene>
<reference evidence="2 3" key="1">
    <citation type="submission" date="2015-01" db="EMBL/GenBank/DDBJ databases">
        <title>Evolution of Trichinella species and genotypes.</title>
        <authorList>
            <person name="Korhonen P.K."/>
            <person name="Edoardo P."/>
            <person name="Giuseppe L.R."/>
            <person name="Gasser R.B."/>
        </authorList>
    </citation>
    <scope>NUCLEOTIDE SEQUENCE [LARGE SCALE GENOMIC DNA]</scope>
    <source>
        <strain evidence="2">ISS470</strain>
    </source>
</reference>
<evidence type="ECO:0000313" key="2">
    <source>
        <dbReference type="EMBL" id="KRY65101.1"/>
    </source>
</evidence>
<dbReference type="AlphaFoldDB" id="A0A0V1DU79"/>
<comment type="caution">
    <text evidence="2">The sequence shown here is derived from an EMBL/GenBank/DDBJ whole genome shotgun (WGS) entry which is preliminary data.</text>
</comment>
<protein>
    <submittedName>
        <fullName evidence="2">Uncharacterized protein</fullName>
    </submittedName>
</protein>
<feature type="region of interest" description="Disordered" evidence="1">
    <location>
        <begin position="1"/>
        <end position="23"/>
    </location>
</feature>